<dbReference type="PANTHER" id="PTHR19879">
    <property type="entry name" value="TRANSCRIPTION INITIATION FACTOR TFIID"/>
    <property type="match status" value="1"/>
</dbReference>
<organism evidence="5 6">
    <name type="scientific">Frankia nepalensis</name>
    <dbReference type="NCBI Taxonomy" id="1836974"/>
    <lineage>
        <taxon>Bacteria</taxon>
        <taxon>Bacillati</taxon>
        <taxon>Actinomycetota</taxon>
        <taxon>Actinomycetes</taxon>
        <taxon>Frankiales</taxon>
        <taxon>Frankiaceae</taxon>
        <taxon>Frankia</taxon>
    </lineage>
</organism>
<feature type="domain" description="TIR" evidence="4">
    <location>
        <begin position="20"/>
        <end position="126"/>
    </location>
</feature>
<proteinExistence type="predicted"/>
<dbReference type="PROSITE" id="PS50294">
    <property type="entry name" value="WD_REPEATS_REGION"/>
    <property type="match status" value="4"/>
</dbReference>
<dbReference type="EMBL" id="JAEACQ010000183">
    <property type="protein sequence ID" value="MBL7628314.1"/>
    <property type="molecule type" value="Genomic_DNA"/>
</dbReference>
<keyword evidence="1 3" id="KW-0853">WD repeat</keyword>
<dbReference type="InterPro" id="IPR036322">
    <property type="entry name" value="WD40_repeat_dom_sf"/>
</dbReference>
<dbReference type="AlphaFoldDB" id="A0A937RJ61"/>
<evidence type="ECO:0000313" key="6">
    <source>
        <dbReference type="Proteomes" id="UP000604475"/>
    </source>
</evidence>
<reference evidence="5" key="1">
    <citation type="submission" date="2020-12" db="EMBL/GenBank/DDBJ databases">
        <title>Genomic characterization of non-nitrogen-fixing Frankia strains.</title>
        <authorList>
            <person name="Carlos-Shanley C."/>
            <person name="Guerra T."/>
            <person name="Hahn D."/>
        </authorList>
    </citation>
    <scope>NUCLEOTIDE SEQUENCE</scope>
    <source>
        <strain evidence="5">CN6</strain>
    </source>
</reference>
<dbReference type="PANTHER" id="PTHR19879:SF9">
    <property type="entry name" value="TRANSCRIPTION INITIATION FACTOR TFIID SUBUNIT 5"/>
    <property type="match status" value="1"/>
</dbReference>
<gene>
    <name evidence="5" type="ORF">I7412_14375</name>
</gene>
<comment type="caution">
    <text evidence="5">The sequence shown here is derived from an EMBL/GenBank/DDBJ whole genome shotgun (WGS) entry which is preliminary data.</text>
</comment>
<dbReference type="InterPro" id="IPR019775">
    <property type="entry name" value="WD40_repeat_CS"/>
</dbReference>
<dbReference type="Gene3D" id="2.130.10.10">
    <property type="entry name" value="YVTN repeat-like/Quinoprotein amine dehydrogenase"/>
    <property type="match status" value="2"/>
</dbReference>
<dbReference type="PROSITE" id="PS00678">
    <property type="entry name" value="WD_REPEATS_1"/>
    <property type="match status" value="3"/>
</dbReference>
<dbReference type="PROSITE" id="PS50082">
    <property type="entry name" value="WD_REPEATS_2"/>
    <property type="match status" value="5"/>
</dbReference>
<dbReference type="InterPro" id="IPR001680">
    <property type="entry name" value="WD40_rpt"/>
</dbReference>
<dbReference type="InterPro" id="IPR015943">
    <property type="entry name" value="WD40/YVTN_repeat-like_dom_sf"/>
</dbReference>
<evidence type="ECO:0000256" key="1">
    <source>
        <dbReference type="ARBA" id="ARBA00022574"/>
    </source>
</evidence>
<dbReference type="InterPro" id="IPR000157">
    <property type="entry name" value="TIR_dom"/>
</dbReference>
<dbReference type="SMART" id="SM00320">
    <property type="entry name" value="WD40"/>
    <property type="match status" value="7"/>
</dbReference>
<evidence type="ECO:0000256" key="2">
    <source>
        <dbReference type="ARBA" id="ARBA00022737"/>
    </source>
</evidence>
<feature type="repeat" description="WD" evidence="3">
    <location>
        <begin position="324"/>
        <end position="357"/>
    </location>
</feature>
<dbReference type="SUPFAM" id="SSF52200">
    <property type="entry name" value="Toll/Interleukin receptor TIR domain"/>
    <property type="match status" value="1"/>
</dbReference>
<dbReference type="Proteomes" id="UP000604475">
    <property type="component" value="Unassembled WGS sequence"/>
</dbReference>
<evidence type="ECO:0000256" key="3">
    <source>
        <dbReference type="PROSITE-ProRule" id="PRU00221"/>
    </source>
</evidence>
<keyword evidence="2" id="KW-0677">Repeat</keyword>
<feature type="repeat" description="WD" evidence="3">
    <location>
        <begin position="369"/>
        <end position="403"/>
    </location>
</feature>
<name>A0A937RJ61_9ACTN</name>
<dbReference type="CDD" id="cd00200">
    <property type="entry name" value="WD40"/>
    <property type="match status" value="1"/>
</dbReference>
<evidence type="ECO:0000313" key="5">
    <source>
        <dbReference type="EMBL" id="MBL7628314.1"/>
    </source>
</evidence>
<protein>
    <submittedName>
        <fullName evidence="5">TIR domain-containing protein</fullName>
    </submittedName>
</protein>
<feature type="repeat" description="WD" evidence="3">
    <location>
        <begin position="185"/>
        <end position="218"/>
    </location>
</feature>
<evidence type="ECO:0000259" key="4">
    <source>
        <dbReference type="Pfam" id="PF13676"/>
    </source>
</evidence>
<accession>A0A937RJ61</accession>
<feature type="repeat" description="WD" evidence="3">
    <location>
        <begin position="413"/>
        <end position="446"/>
    </location>
</feature>
<keyword evidence="6" id="KW-1185">Reference proteome</keyword>
<dbReference type="InterPro" id="IPR035897">
    <property type="entry name" value="Toll_tir_struct_dom_sf"/>
</dbReference>
<dbReference type="SUPFAM" id="SSF50978">
    <property type="entry name" value="WD40 repeat-like"/>
    <property type="match status" value="1"/>
</dbReference>
<dbReference type="Pfam" id="PF13676">
    <property type="entry name" value="TIR_2"/>
    <property type="match status" value="1"/>
</dbReference>
<dbReference type="InterPro" id="IPR020472">
    <property type="entry name" value="WD40_PAC1"/>
</dbReference>
<dbReference type="GO" id="GO:0007165">
    <property type="term" value="P:signal transduction"/>
    <property type="evidence" value="ECO:0007669"/>
    <property type="project" value="InterPro"/>
</dbReference>
<dbReference type="RefSeq" id="WP_203003943.1">
    <property type="nucleotide sequence ID" value="NZ_JADWYU010000180.1"/>
</dbReference>
<dbReference type="PRINTS" id="PR00320">
    <property type="entry name" value="GPROTEINBRPT"/>
</dbReference>
<sequence>MTFPGAVGASPGGVRWDLVVSFVEADREWADWLVWQLQDAGRRVTAEPLPAAPPGGAGAALTAAAGRADQVLVVLSDSYLAAAGATDGPPGGALDDVPAARLVAARVEDCRRPGLFGRIVSFDLFGLELPVAREWLRRQLAAPGVAAAAATPAPERAVVEPAPPVEPAERPAPGVGGGVELLAELADARSPVRAVEFPAGGGVLVTGGQDGRVRLFNLANPARPAPLAEIEYGSRFNQEWVRSMATSADGTRLAVVGDARRVGVWDLTDPSSPEEVFAQGGHGHYILAVALSPDATLLASGGQDKVVALWDTRLSGTRSLLVALKEHRKAVRAVAFSPDGRRLASAGDDRSVLLWDVADPASPTRLATLAAHRDAVHAVRFLSPTLLATAGGDQLARLWDVTTPTQPEPVADLTGHRKAVTALAVTADGRWLATGGADGAVRLFDVAAPEAPKPVAALAGRHGAVHGLAFSHDGALLAAACAGKATVLWRTDAAAAAATR</sequence>
<dbReference type="Pfam" id="PF00400">
    <property type="entry name" value="WD40"/>
    <property type="match status" value="6"/>
</dbReference>
<feature type="repeat" description="WD" evidence="3">
    <location>
        <begin position="279"/>
        <end position="313"/>
    </location>
</feature>